<sequence>MSDGRQVEQVLARYVRAADRRSSVDVAALFAADAEVEILLNQDGISHPIGALVGADTIGHAVAGLMRPHPERGWSPHMTSNAIVEVRGDSATLEAQFVVFNTVGSPRPAGDWPDGAAGAQGVVQPIEAGYYASALQRVDGVWKITRHRITHDLPYAFPGA</sequence>
<dbReference type="Gene3D" id="3.10.450.50">
    <property type="match status" value="1"/>
</dbReference>
<dbReference type="RefSeq" id="WP_233371322.1">
    <property type="nucleotide sequence ID" value="NZ_JAJTWU010000003.1"/>
</dbReference>
<gene>
    <name evidence="2" type="ORF">LXT13_08045</name>
</gene>
<accession>A0ABS8XUJ4</accession>
<dbReference type="InterPro" id="IPR032710">
    <property type="entry name" value="NTF2-like_dom_sf"/>
</dbReference>
<evidence type="ECO:0000313" key="2">
    <source>
        <dbReference type="EMBL" id="MCE4554398.1"/>
    </source>
</evidence>
<dbReference type="Pfam" id="PF13577">
    <property type="entry name" value="SnoaL_4"/>
    <property type="match status" value="1"/>
</dbReference>
<feature type="domain" description="SnoaL-like" evidence="1">
    <location>
        <begin position="2"/>
        <end position="146"/>
    </location>
</feature>
<dbReference type="InterPro" id="IPR037401">
    <property type="entry name" value="SnoaL-like"/>
</dbReference>
<dbReference type="Proteomes" id="UP001200741">
    <property type="component" value="Unassembled WGS sequence"/>
</dbReference>
<proteinExistence type="predicted"/>
<evidence type="ECO:0000259" key="1">
    <source>
        <dbReference type="Pfam" id="PF13577"/>
    </source>
</evidence>
<evidence type="ECO:0000313" key="3">
    <source>
        <dbReference type="Proteomes" id="UP001200741"/>
    </source>
</evidence>
<protein>
    <submittedName>
        <fullName evidence="2">Nuclear transport factor 2 family protein</fullName>
    </submittedName>
</protein>
<dbReference type="EMBL" id="JAJTWU010000003">
    <property type="protein sequence ID" value="MCE4554398.1"/>
    <property type="molecule type" value="Genomic_DNA"/>
</dbReference>
<reference evidence="2 3" key="1">
    <citation type="submission" date="2021-12" db="EMBL/GenBank/DDBJ databases">
        <title>Genome seq of P8.</title>
        <authorList>
            <person name="Seo T."/>
        </authorList>
    </citation>
    <scope>NUCLEOTIDE SEQUENCE [LARGE SCALE GENOMIC DNA]</scope>
    <source>
        <strain evidence="2 3">P8</strain>
    </source>
</reference>
<dbReference type="SUPFAM" id="SSF54427">
    <property type="entry name" value="NTF2-like"/>
    <property type="match status" value="1"/>
</dbReference>
<name>A0ABS8XUJ4_9BURK</name>
<comment type="caution">
    <text evidence="2">The sequence shown here is derived from an EMBL/GenBank/DDBJ whole genome shotgun (WGS) entry which is preliminary data.</text>
</comment>
<keyword evidence="3" id="KW-1185">Reference proteome</keyword>
<organism evidence="2 3">
    <name type="scientific">Pelomonas cellulosilytica</name>
    <dbReference type="NCBI Taxonomy" id="2906762"/>
    <lineage>
        <taxon>Bacteria</taxon>
        <taxon>Pseudomonadati</taxon>
        <taxon>Pseudomonadota</taxon>
        <taxon>Betaproteobacteria</taxon>
        <taxon>Burkholderiales</taxon>
        <taxon>Sphaerotilaceae</taxon>
        <taxon>Roseateles</taxon>
    </lineage>
</organism>